<dbReference type="GO" id="GO:1904262">
    <property type="term" value="P:negative regulation of TORC1 signaling"/>
    <property type="evidence" value="ECO:0007669"/>
    <property type="project" value="TreeGrafter"/>
</dbReference>
<comment type="similarity">
    <text evidence="1">Belongs to the NPR2 family.</text>
</comment>
<evidence type="ECO:0000313" key="2">
    <source>
        <dbReference type="EMBL" id="CAD7269103.1"/>
    </source>
</evidence>
<dbReference type="AlphaFoldDB" id="A0A7R9G871"/>
<proteinExistence type="inferred from homology"/>
<dbReference type="PANTHER" id="PTHR12991">
    <property type="entry name" value="NITROGEN PERMEASE REGULATOR 2/TUMOR SUPPRESSOR CANDIDATE 4"/>
    <property type="match status" value="1"/>
</dbReference>
<dbReference type="GO" id="GO:0005096">
    <property type="term" value="F:GTPase activator activity"/>
    <property type="evidence" value="ECO:0007669"/>
    <property type="project" value="TreeGrafter"/>
</dbReference>
<dbReference type="GO" id="GO:1990130">
    <property type="term" value="C:GATOR1 complex"/>
    <property type="evidence" value="ECO:0007669"/>
    <property type="project" value="TreeGrafter"/>
</dbReference>
<dbReference type="GO" id="GO:0034198">
    <property type="term" value="P:cellular response to amino acid starvation"/>
    <property type="evidence" value="ECO:0007669"/>
    <property type="project" value="TreeGrafter"/>
</dbReference>
<accession>A0A7R9G871</accession>
<gene>
    <name evidence="2" type="ORF">TSIB3V08_LOCUS13103</name>
</gene>
<dbReference type="EMBL" id="OC020293">
    <property type="protein sequence ID" value="CAD7269103.1"/>
    <property type="molecule type" value="Genomic_DNA"/>
</dbReference>
<dbReference type="GO" id="GO:0010508">
    <property type="term" value="P:positive regulation of autophagy"/>
    <property type="evidence" value="ECO:0007669"/>
    <property type="project" value="TreeGrafter"/>
</dbReference>
<name>A0A7R9G871_TIMSH</name>
<organism evidence="2">
    <name type="scientific">Timema shepardi</name>
    <name type="common">Walking stick</name>
    <dbReference type="NCBI Taxonomy" id="629360"/>
    <lineage>
        <taxon>Eukaryota</taxon>
        <taxon>Metazoa</taxon>
        <taxon>Ecdysozoa</taxon>
        <taxon>Arthropoda</taxon>
        <taxon>Hexapoda</taxon>
        <taxon>Insecta</taxon>
        <taxon>Pterygota</taxon>
        <taxon>Neoptera</taxon>
        <taxon>Polyneoptera</taxon>
        <taxon>Phasmatodea</taxon>
        <taxon>Timematodea</taxon>
        <taxon>Timematoidea</taxon>
        <taxon>Timematidae</taxon>
        <taxon>Timema</taxon>
    </lineage>
</organism>
<dbReference type="InterPro" id="IPR009348">
    <property type="entry name" value="NPR2-like"/>
</dbReference>
<protein>
    <submittedName>
        <fullName evidence="2">Uncharacterized protein</fullName>
    </submittedName>
</protein>
<dbReference type="GO" id="GO:0005774">
    <property type="term" value="C:vacuolar membrane"/>
    <property type="evidence" value="ECO:0007669"/>
    <property type="project" value="TreeGrafter"/>
</dbReference>
<reference evidence="2" key="1">
    <citation type="submission" date="2020-11" db="EMBL/GenBank/DDBJ databases">
        <authorList>
            <person name="Tran Van P."/>
        </authorList>
    </citation>
    <scope>NUCLEOTIDE SEQUENCE</scope>
</reference>
<dbReference type="PANTHER" id="PTHR12991:SF10">
    <property type="entry name" value="GATOR COMPLEX PROTEIN NPRL2"/>
    <property type="match status" value="1"/>
</dbReference>
<dbReference type="Pfam" id="PF06218">
    <property type="entry name" value="NPR2"/>
    <property type="match status" value="1"/>
</dbReference>
<evidence type="ECO:0000256" key="1">
    <source>
        <dbReference type="ARBA" id="ARBA00008433"/>
    </source>
</evidence>
<sequence>MVRQPPVLRDIFRVYSGMTYGTSVRDLCVRLNPHPLRINERKLVQFGMLEGLIRRVYKLDTNEDEEEVDAGEEGSVTSIQRQFTGLSSMDEICCSLGVSNQHLENQVEGDPSVLVIWK</sequence>